<protein>
    <submittedName>
        <fullName evidence="2">Uncharacterized protein</fullName>
    </submittedName>
</protein>
<feature type="transmembrane region" description="Helical" evidence="1">
    <location>
        <begin position="41"/>
        <end position="61"/>
    </location>
</feature>
<organism evidence="2 3">
    <name type="scientific">Pseudonocardia nematodicida</name>
    <dbReference type="NCBI Taxonomy" id="1206997"/>
    <lineage>
        <taxon>Bacteria</taxon>
        <taxon>Bacillati</taxon>
        <taxon>Actinomycetota</taxon>
        <taxon>Actinomycetes</taxon>
        <taxon>Pseudonocardiales</taxon>
        <taxon>Pseudonocardiaceae</taxon>
        <taxon>Pseudonocardia</taxon>
    </lineage>
</organism>
<dbReference type="RefSeq" id="WP_349301210.1">
    <property type="nucleotide sequence ID" value="NZ_JBEDNQ010000013.1"/>
</dbReference>
<evidence type="ECO:0000313" key="3">
    <source>
        <dbReference type="Proteomes" id="UP001494902"/>
    </source>
</evidence>
<keyword evidence="1" id="KW-0812">Transmembrane</keyword>
<reference evidence="2 3" key="1">
    <citation type="submission" date="2024-03" db="EMBL/GenBank/DDBJ databases">
        <title>Draft genome sequence of Pseudonocardia nematodicida JCM 31783.</title>
        <authorList>
            <person name="Butdee W."/>
            <person name="Duangmal K."/>
        </authorList>
    </citation>
    <scope>NUCLEOTIDE SEQUENCE [LARGE SCALE GENOMIC DNA]</scope>
    <source>
        <strain evidence="2 3">JCM 31783</strain>
    </source>
</reference>
<accession>A0ABV1KIF5</accession>
<name>A0ABV1KIF5_9PSEU</name>
<gene>
    <name evidence="2" type="ORF">WIS52_27040</name>
</gene>
<dbReference type="Proteomes" id="UP001494902">
    <property type="component" value="Unassembled WGS sequence"/>
</dbReference>
<evidence type="ECO:0000256" key="1">
    <source>
        <dbReference type="SAM" id="Phobius"/>
    </source>
</evidence>
<keyword evidence="1" id="KW-1133">Transmembrane helix</keyword>
<keyword evidence="1" id="KW-0472">Membrane</keyword>
<comment type="caution">
    <text evidence="2">The sequence shown here is derived from an EMBL/GenBank/DDBJ whole genome shotgun (WGS) entry which is preliminary data.</text>
</comment>
<evidence type="ECO:0000313" key="2">
    <source>
        <dbReference type="EMBL" id="MEQ3554139.1"/>
    </source>
</evidence>
<proteinExistence type="predicted"/>
<dbReference type="EMBL" id="JBEDNQ010000013">
    <property type="protein sequence ID" value="MEQ3554139.1"/>
    <property type="molecule type" value="Genomic_DNA"/>
</dbReference>
<sequence>MSTSWILFLSAAGCGLLFAGCGLWAQLVDGTRSGPYRPREAFLPVGILAFCLAFGGLAFLIDSGVAETTLYETVEDTAAVSDDPPVTGVHRFGVQHPGARHDLLVAPESSISVDDPVRVRVRLSTPDGLVAVDEERTLDVRCEGLTGPCEWDTFTADFVPASAGDGELRVTVLDPGVTRVHVRIGDEEKTDGERAPGY</sequence>
<keyword evidence="3" id="KW-1185">Reference proteome</keyword>